<comment type="caution">
    <text evidence="3">The sequence shown here is derived from an EMBL/GenBank/DDBJ whole genome shotgun (WGS) entry which is preliminary data.</text>
</comment>
<feature type="transmembrane region" description="Helical" evidence="2">
    <location>
        <begin position="140"/>
        <end position="170"/>
    </location>
</feature>
<evidence type="ECO:0000313" key="4">
    <source>
        <dbReference type="Proteomes" id="UP001443914"/>
    </source>
</evidence>
<sequence length="171" mass="19287">MTDGNTNPYIYPNPKQITTSHPHFSHRHSSFFTSPSLAPAPIVTPCPTNTTVLRTRSSCHHPTSSPPAPPSHEFTARATNPRTHTHHHHFTVPPPPPPPPPFPPSCGKELTNSPHSSPFHGLTTPVTVPDAFEIRSHREILFVVLVFRYFLFFYLFNLINIINYLIFMLIL</sequence>
<organism evidence="3 4">
    <name type="scientific">Saponaria officinalis</name>
    <name type="common">Common soapwort</name>
    <name type="synonym">Lychnis saponaria</name>
    <dbReference type="NCBI Taxonomy" id="3572"/>
    <lineage>
        <taxon>Eukaryota</taxon>
        <taxon>Viridiplantae</taxon>
        <taxon>Streptophyta</taxon>
        <taxon>Embryophyta</taxon>
        <taxon>Tracheophyta</taxon>
        <taxon>Spermatophyta</taxon>
        <taxon>Magnoliopsida</taxon>
        <taxon>eudicotyledons</taxon>
        <taxon>Gunneridae</taxon>
        <taxon>Pentapetalae</taxon>
        <taxon>Caryophyllales</taxon>
        <taxon>Caryophyllaceae</taxon>
        <taxon>Caryophylleae</taxon>
        <taxon>Saponaria</taxon>
    </lineage>
</organism>
<name>A0AAW1MRE8_SAPOF</name>
<feature type="compositionally biased region" description="Pro residues" evidence="1">
    <location>
        <begin position="92"/>
        <end position="104"/>
    </location>
</feature>
<reference evidence="3" key="1">
    <citation type="submission" date="2024-03" db="EMBL/GenBank/DDBJ databases">
        <title>WGS assembly of Saponaria officinalis var. Norfolk2.</title>
        <authorList>
            <person name="Jenkins J."/>
            <person name="Shu S."/>
            <person name="Grimwood J."/>
            <person name="Barry K."/>
            <person name="Goodstein D."/>
            <person name="Schmutz J."/>
            <person name="Leebens-Mack J."/>
            <person name="Osbourn A."/>
        </authorList>
    </citation>
    <scope>NUCLEOTIDE SEQUENCE [LARGE SCALE GENOMIC DNA]</scope>
    <source>
        <strain evidence="3">JIC</strain>
    </source>
</reference>
<evidence type="ECO:0000256" key="2">
    <source>
        <dbReference type="SAM" id="Phobius"/>
    </source>
</evidence>
<keyword evidence="2" id="KW-0472">Membrane</keyword>
<keyword evidence="2" id="KW-0812">Transmembrane</keyword>
<keyword evidence="2" id="KW-1133">Transmembrane helix</keyword>
<proteinExistence type="predicted"/>
<evidence type="ECO:0000256" key="1">
    <source>
        <dbReference type="SAM" id="MobiDB-lite"/>
    </source>
</evidence>
<keyword evidence="4" id="KW-1185">Reference proteome</keyword>
<accession>A0AAW1MRE8</accession>
<protein>
    <submittedName>
        <fullName evidence="3">Uncharacterized protein</fullName>
    </submittedName>
</protein>
<feature type="region of interest" description="Disordered" evidence="1">
    <location>
        <begin position="55"/>
        <end position="104"/>
    </location>
</feature>
<gene>
    <name evidence="3" type="ORF">RND81_02G170500</name>
</gene>
<dbReference type="AlphaFoldDB" id="A0AAW1MRE8"/>
<dbReference type="Proteomes" id="UP001443914">
    <property type="component" value="Unassembled WGS sequence"/>
</dbReference>
<dbReference type="EMBL" id="JBDFQZ010000002">
    <property type="protein sequence ID" value="KAK9750061.1"/>
    <property type="molecule type" value="Genomic_DNA"/>
</dbReference>
<evidence type="ECO:0000313" key="3">
    <source>
        <dbReference type="EMBL" id="KAK9750061.1"/>
    </source>
</evidence>